<sequence length="186" mass="20726">MFSVKQLLILVTIVTVTPYAELGKVNITRKMDFYTLADKNFKMADLKQRFSSRDDSISNSVLEVASKPTRPTFPNALIVVSVKQSLLAMARADRSTAPRLIRLYDGKSELKGKKVSLYYANFTAAYTKCSANGSITLEDVYSSKCPVEGKKGMISCTGYVELSGERTGRSLHCEPAEGFENWKYIH</sequence>
<proteinExistence type="predicted"/>
<keyword evidence="1" id="KW-0732">Signal</keyword>
<feature type="chain" id="PRO_5001794872" description="Leishmanolysin-like peptidase" evidence="1">
    <location>
        <begin position="23"/>
        <end position="186"/>
    </location>
</feature>
<keyword evidence="3" id="KW-1185">Reference proteome</keyword>
<accession>A0A085LUK4</accession>
<dbReference type="AlphaFoldDB" id="A0A085LUK4"/>
<evidence type="ECO:0000256" key="1">
    <source>
        <dbReference type="SAM" id="SignalP"/>
    </source>
</evidence>
<reference evidence="2 3" key="1">
    <citation type="journal article" date="2014" name="Nat. Genet.">
        <title>Genome and transcriptome of the porcine whipworm Trichuris suis.</title>
        <authorList>
            <person name="Jex A.R."/>
            <person name="Nejsum P."/>
            <person name="Schwarz E.M."/>
            <person name="Hu L."/>
            <person name="Young N.D."/>
            <person name="Hall R.S."/>
            <person name="Korhonen P.K."/>
            <person name="Liao S."/>
            <person name="Thamsborg S."/>
            <person name="Xia J."/>
            <person name="Xu P."/>
            <person name="Wang S."/>
            <person name="Scheerlinck J.P."/>
            <person name="Hofmann A."/>
            <person name="Sternberg P.W."/>
            <person name="Wang J."/>
            <person name="Gasser R.B."/>
        </authorList>
    </citation>
    <scope>NUCLEOTIDE SEQUENCE [LARGE SCALE GENOMIC DNA]</scope>
    <source>
        <strain evidence="2">DCEP-RM93M</strain>
    </source>
</reference>
<feature type="signal peptide" evidence="1">
    <location>
        <begin position="1"/>
        <end position="22"/>
    </location>
</feature>
<name>A0A085LUK4_9BILA</name>
<dbReference type="EMBL" id="KL363288">
    <property type="protein sequence ID" value="KFD48650.1"/>
    <property type="molecule type" value="Genomic_DNA"/>
</dbReference>
<evidence type="ECO:0008006" key="4">
    <source>
        <dbReference type="Google" id="ProtNLM"/>
    </source>
</evidence>
<evidence type="ECO:0000313" key="2">
    <source>
        <dbReference type="EMBL" id="KFD48650.1"/>
    </source>
</evidence>
<gene>
    <name evidence="2" type="ORF">M513_10505</name>
</gene>
<organism evidence="2 3">
    <name type="scientific">Trichuris suis</name>
    <name type="common">pig whipworm</name>
    <dbReference type="NCBI Taxonomy" id="68888"/>
    <lineage>
        <taxon>Eukaryota</taxon>
        <taxon>Metazoa</taxon>
        <taxon>Ecdysozoa</taxon>
        <taxon>Nematoda</taxon>
        <taxon>Enoplea</taxon>
        <taxon>Dorylaimia</taxon>
        <taxon>Trichinellida</taxon>
        <taxon>Trichuridae</taxon>
        <taxon>Trichuris</taxon>
    </lineage>
</organism>
<dbReference type="Proteomes" id="UP000030764">
    <property type="component" value="Unassembled WGS sequence"/>
</dbReference>
<evidence type="ECO:0000313" key="3">
    <source>
        <dbReference type="Proteomes" id="UP000030764"/>
    </source>
</evidence>
<protein>
    <recommendedName>
        <fullName evidence="4">Leishmanolysin-like peptidase</fullName>
    </recommendedName>
</protein>